<dbReference type="Proteomes" id="UP001489004">
    <property type="component" value="Unassembled WGS sequence"/>
</dbReference>
<sequence length="191" mass="19534">MHIWTGCTQECALMCSEGGDSCAVDTRNIVACAVSLGSNAITSAGNNIAADPTTALGCAMKAGIPNCPPPQNNAVSTAAPMSPKALALVKSAAVDNVVCASHRANCPAGQEPFCPVSQGPKFPQGAICFTLACWARVYGTTPKCIALNSPFKQDSDLQALATAKQVHDPIVTSNTLAIEASDVTNVTTLRG</sequence>
<evidence type="ECO:0000313" key="1">
    <source>
        <dbReference type="EMBL" id="KAK9805305.1"/>
    </source>
</evidence>
<organism evidence="1 2">
    <name type="scientific">[Myrmecia] bisecta</name>
    <dbReference type="NCBI Taxonomy" id="41462"/>
    <lineage>
        <taxon>Eukaryota</taxon>
        <taxon>Viridiplantae</taxon>
        <taxon>Chlorophyta</taxon>
        <taxon>core chlorophytes</taxon>
        <taxon>Trebouxiophyceae</taxon>
        <taxon>Trebouxiales</taxon>
        <taxon>Trebouxiaceae</taxon>
        <taxon>Myrmecia</taxon>
    </lineage>
</organism>
<accession>A0AAW1P5S9</accession>
<comment type="caution">
    <text evidence="1">The sequence shown here is derived from an EMBL/GenBank/DDBJ whole genome shotgun (WGS) entry which is preliminary data.</text>
</comment>
<reference evidence="1 2" key="1">
    <citation type="journal article" date="2024" name="Nat. Commun.">
        <title>Phylogenomics reveals the evolutionary origins of lichenization in chlorophyte algae.</title>
        <authorList>
            <person name="Puginier C."/>
            <person name="Libourel C."/>
            <person name="Otte J."/>
            <person name="Skaloud P."/>
            <person name="Haon M."/>
            <person name="Grisel S."/>
            <person name="Petersen M."/>
            <person name="Berrin J.G."/>
            <person name="Delaux P.M."/>
            <person name="Dal Grande F."/>
            <person name="Keller J."/>
        </authorList>
    </citation>
    <scope>NUCLEOTIDE SEQUENCE [LARGE SCALE GENOMIC DNA]</scope>
    <source>
        <strain evidence="1 2">SAG 2043</strain>
    </source>
</reference>
<keyword evidence="2" id="KW-1185">Reference proteome</keyword>
<proteinExistence type="predicted"/>
<name>A0AAW1P5S9_9CHLO</name>
<gene>
    <name evidence="1" type="ORF">WJX72_012509</name>
</gene>
<evidence type="ECO:0008006" key="3">
    <source>
        <dbReference type="Google" id="ProtNLM"/>
    </source>
</evidence>
<evidence type="ECO:0000313" key="2">
    <source>
        <dbReference type="Proteomes" id="UP001489004"/>
    </source>
</evidence>
<dbReference type="AlphaFoldDB" id="A0AAW1P5S9"/>
<dbReference type="EMBL" id="JALJOR010000016">
    <property type="protein sequence ID" value="KAK9805305.1"/>
    <property type="molecule type" value="Genomic_DNA"/>
</dbReference>
<protein>
    <recommendedName>
        <fullName evidence="3">Antifreeze protein</fullName>
    </recommendedName>
</protein>